<gene>
    <name evidence="2" type="ORF">PoB_007055100</name>
</gene>
<protein>
    <submittedName>
        <fullName evidence="2">Uncharacterized protein</fullName>
    </submittedName>
</protein>
<dbReference type="EMBL" id="BLXT01007928">
    <property type="protein sequence ID" value="GFO44046.1"/>
    <property type="molecule type" value="Genomic_DNA"/>
</dbReference>
<feature type="region of interest" description="Disordered" evidence="1">
    <location>
        <begin position="1"/>
        <end position="31"/>
    </location>
</feature>
<organism evidence="2 3">
    <name type="scientific">Plakobranchus ocellatus</name>
    <dbReference type="NCBI Taxonomy" id="259542"/>
    <lineage>
        <taxon>Eukaryota</taxon>
        <taxon>Metazoa</taxon>
        <taxon>Spiralia</taxon>
        <taxon>Lophotrochozoa</taxon>
        <taxon>Mollusca</taxon>
        <taxon>Gastropoda</taxon>
        <taxon>Heterobranchia</taxon>
        <taxon>Euthyneura</taxon>
        <taxon>Panpulmonata</taxon>
        <taxon>Sacoglossa</taxon>
        <taxon>Placobranchoidea</taxon>
        <taxon>Plakobranchidae</taxon>
        <taxon>Plakobranchus</taxon>
    </lineage>
</organism>
<keyword evidence="3" id="KW-1185">Reference proteome</keyword>
<comment type="caution">
    <text evidence="2">The sequence shown here is derived from an EMBL/GenBank/DDBJ whole genome shotgun (WGS) entry which is preliminary data.</text>
</comment>
<sequence length="68" mass="7432">MVDLWEPQSSSKGKRRTKAESTNSSNDKPQDQGVLWNLAQINRFSMTGRPAGVILCPVASICVNAGER</sequence>
<evidence type="ECO:0000256" key="1">
    <source>
        <dbReference type="SAM" id="MobiDB-lite"/>
    </source>
</evidence>
<dbReference type="AlphaFoldDB" id="A0AAV4DIR8"/>
<dbReference type="Proteomes" id="UP000735302">
    <property type="component" value="Unassembled WGS sequence"/>
</dbReference>
<reference evidence="2 3" key="1">
    <citation type="journal article" date="2021" name="Elife">
        <title>Chloroplast acquisition without the gene transfer in kleptoplastic sea slugs, Plakobranchus ocellatus.</title>
        <authorList>
            <person name="Maeda T."/>
            <person name="Takahashi S."/>
            <person name="Yoshida T."/>
            <person name="Shimamura S."/>
            <person name="Takaki Y."/>
            <person name="Nagai Y."/>
            <person name="Toyoda A."/>
            <person name="Suzuki Y."/>
            <person name="Arimoto A."/>
            <person name="Ishii H."/>
            <person name="Satoh N."/>
            <person name="Nishiyama T."/>
            <person name="Hasebe M."/>
            <person name="Maruyama T."/>
            <person name="Minagawa J."/>
            <person name="Obokata J."/>
            <person name="Shigenobu S."/>
        </authorList>
    </citation>
    <scope>NUCLEOTIDE SEQUENCE [LARGE SCALE GENOMIC DNA]</scope>
</reference>
<evidence type="ECO:0000313" key="3">
    <source>
        <dbReference type="Proteomes" id="UP000735302"/>
    </source>
</evidence>
<accession>A0AAV4DIR8</accession>
<proteinExistence type="predicted"/>
<evidence type="ECO:0000313" key="2">
    <source>
        <dbReference type="EMBL" id="GFO44046.1"/>
    </source>
</evidence>
<name>A0AAV4DIR8_9GAST</name>